<accession>A0A2U3QAI3</accession>
<sequence length="204" mass="22044">METDTKSPLLQDAQIFLETARGLLGGSASRRKGSRRGVAGVPVKFIRFILIDLAMMLLAPGNAEAMTLAHGAHFKSAGKAVGSLMPISGSEPVFSSGLSGHFERQTSQAAQFGHSAEAPARAEQAEDLALMDRRFASHWQAYWAASDRHDLRSAEMLKKPLIVTQICSPPPHLMPSREQRRRAGAAQAGLSEAWPSSLLQRLCS</sequence>
<protein>
    <submittedName>
        <fullName evidence="1">Uncharacterized protein</fullName>
    </submittedName>
</protein>
<evidence type="ECO:0000313" key="1">
    <source>
        <dbReference type="EMBL" id="SPP98422.1"/>
    </source>
</evidence>
<dbReference type="EMBL" id="LS398110">
    <property type="protein sequence ID" value="SPP98422.1"/>
    <property type="molecule type" value="Genomic_DNA"/>
</dbReference>
<reference evidence="1 2" key="1">
    <citation type="submission" date="2018-03" db="EMBL/GenBank/DDBJ databases">
        <authorList>
            <person name="Gully D."/>
        </authorList>
    </citation>
    <scope>NUCLEOTIDE SEQUENCE [LARGE SCALE GENOMIC DNA]</scope>
    <source>
        <strain evidence="1">ORS3257</strain>
    </source>
</reference>
<organism evidence="1 2">
    <name type="scientific">Bradyrhizobium vignae</name>
    <dbReference type="NCBI Taxonomy" id="1549949"/>
    <lineage>
        <taxon>Bacteria</taxon>
        <taxon>Pseudomonadati</taxon>
        <taxon>Pseudomonadota</taxon>
        <taxon>Alphaproteobacteria</taxon>
        <taxon>Hyphomicrobiales</taxon>
        <taxon>Nitrobacteraceae</taxon>
        <taxon>Bradyrhizobium</taxon>
    </lineage>
</organism>
<gene>
    <name evidence="1" type="ORF">BRAD3257_7789</name>
</gene>
<name>A0A2U3QAI3_9BRAD</name>
<dbReference type="KEGG" id="bvz:BRAD3257_7789"/>
<dbReference type="AlphaFoldDB" id="A0A2U3QAI3"/>
<proteinExistence type="predicted"/>
<dbReference type="Proteomes" id="UP000246085">
    <property type="component" value="Chromosome BRAD3257"/>
</dbReference>
<evidence type="ECO:0000313" key="2">
    <source>
        <dbReference type="Proteomes" id="UP000246085"/>
    </source>
</evidence>